<protein>
    <submittedName>
        <fullName evidence="1">Uncharacterized protein</fullName>
    </submittedName>
</protein>
<dbReference type="EMBL" id="JASGBH010000007">
    <property type="protein sequence ID" value="MDI9234330.1"/>
    <property type="molecule type" value="Genomic_DNA"/>
</dbReference>
<proteinExistence type="predicted"/>
<evidence type="ECO:0000313" key="1">
    <source>
        <dbReference type="EMBL" id="MDI9234330.1"/>
    </source>
</evidence>
<sequence length="204" mass="21803">MGRLARNLIGVSVKECARQLGVSDTAIHKAIRAERCQKYADGSVDVEAVRLGMALTADPLRGGQRQAGVFGEASTGSAVSLPGELPFTAPEAAPAAESGRGHRPLLDARTLTEQARAEREQIELAKLKGSVAEIAPITRAVHDAMVAARSELLSLPDRLTPLVTPEQDPGKVYGLIETEVQRVCQTLQDKLLQMARTHSLQVVP</sequence>
<name>A0ABT6X8A8_9BURK</name>
<gene>
    <name evidence="1" type="ORF">QLQ16_10825</name>
</gene>
<accession>A0ABT6X8A8</accession>
<dbReference type="Proteomes" id="UP001431902">
    <property type="component" value="Unassembled WGS sequence"/>
</dbReference>
<comment type="caution">
    <text evidence="1">The sequence shown here is derived from an EMBL/GenBank/DDBJ whole genome shotgun (WGS) entry which is preliminary data.</text>
</comment>
<organism evidence="1 2">
    <name type="scientific">Limnohabitans lacus</name>
    <dbReference type="NCBI Taxonomy" id="3045173"/>
    <lineage>
        <taxon>Bacteria</taxon>
        <taxon>Pseudomonadati</taxon>
        <taxon>Pseudomonadota</taxon>
        <taxon>Betaproteobacteria</taxon>
        <taxon>Burkholderiales</taxon>
        <taxon>Comamonadaceae</taxon>
        <taxon>Limnohabitans</taxon>
    </lineage>
</organism>
<dbReference type="RefSeq" id="WP_283224704.1">
    <property type="nucleotide sequence ID" value="NZ_JASGBH010000007.1"/>
</dbReference>
<reference evidence="1" key="1">
    <citation type="submission" date="2023-05" db="EMBL/GenBank/DDBJ databases">
        <title>Limnohabitans sp. strain HM2-2 Genome sequencing and assembly.</title>
        <authorList>
            <person name="Jung Y."/>
        </authorList>
    </citation>
    <scope>NUCLEOTIDE SEQUENCE</scope>
    <source>
        <strain evidence="1">HM2-2</strain>
    </source>
</reference>
<evidence type="ECO:0000313" key="2">
    <source>
        <dbReference type="Proteomes" id="UP001431902"/>
    </source>
</evidence>
<keyword evidence="2" id="KW-1185">Reference proteome</keyword>